<comment type="caution">
    <text evidence="1">The sequence shown here is derived from an EMBL/GenBank/DDBJ whole genome shotgun (WGS) entry which is preliminary data.</text>
</comment>
<reference evidence="1 2" key="1">
    <citation type="submission" date="2020-08" db="EMBL/GenBank/DDBJ databases">
        <title>Sequencing the genomes of 1000 actinobacteria strains.</title>
        <authorList>
            <person name="Klenk H.-P."/>
        </authorList>
    </citation>
    <scope>NUCLEOTIDE SEQUENCE [LARGE SCALE GENOMIC DNA]</scope>
    <source>
        <strain evidence="1 2">DSM 46659</strain>
    </source>
</reference>
<keyword evidence="1" id="KW-0238">DNA-binding</keyword>
<dbReference type="RefSeq" id="WP_184079347.1">
    <property type="nucleotide sequence ID" value="NZ_JACHDS010000001.1"/>
</dbReference>
<proteinExistence type="predicted"/>
<protein>
    <submittedName>
        <fullName evidence="1">Molybdenum-dependent DNA-binding transcriptional regulator ModE</fullName>
    </submittedName>
</protein>
<sequence length="238" mass="25857">MAYSTLPFHTLRRSVDLLTSGPGEPVLDVHGLAGTAYHAIGAGKLGQWLRQLPLADADEVWRRMISRVRGGDATWTVVAAGLALPGLYAARRSLSRGLEHELADLEAEMLAALVQHMRTMDLREEAVCGRLVYAARKAGMRYRYAQLRSQQRELRLEPVAHKASTASSRGPVSVLAEAIESGVVSTTEAELIARTHLEGQTLGCAAKEMGLTYITARRYRRRAQTQLAAAVGGEKPSA</sequence>
<evidence type="ECO:0000313" key="2">
    <source>
        <dbReference type="Proteomes" id="UP000546642"/>
    </source>
</evidence>
<dbReference type="GO" id="GO:0003677">
    <property type="term" value="F:DNA binding"/>
    <property type="evidence" value="ECO:0007669"/>
    <property type="project" value="UniProtKB-KW"/>
</dbReference>
<keyword evidence="2" id="KW-1185">Reference proteome</keyword>
<organism evidence="1 2">
    <name type="scientific">Nocardiopsis mwathae</name>
    <dbReference type="NCBI Taxonomy" id="1472723"/>
    <lineage>
        <taxon>Bacteria</taxon>
        <taxon>Bacillati</taxon>
        <taxon>Actinomycetota</taxon>
        <taxon>Actinomycetes</taxon>
        <taxon>Streptosporangiales</taxon>
        <taxon>Nocardiopsidaceae</taxon>
        <taxon>Nocardiopsis</taxon>
    </lineage>
</organism>
<gene>
    <name evidence="1" type="ORF">HNR23_005028</name>
</gene>
<evidence type="ECO:0000313" key="1">
    <source>
        <dbReference type="EMBL" id="MBB6174968.1"/>
    </source>
</evidence>
<name>A0A7W9YMM4_9ACTN</name>
<accession>A0A7W9YMM4</accession>
<dbReference type="Proteomes" id="UP000546642">
    <property type="component" value="Unassembled WGS sequence"/>
</dbReference>
<dbReference type="EMBL" id="JACHDS010000001">
    <property type="protein sequence ID" value="MBB6174968.1"/>
    <property type="molecule type" value="Genomic_DNA"/>
</dbReference>
<dbReference type="AlphaFoldDB" id="A0A7W9YMM4"/>